<keyword evidence="5 9" id="KW-0378">Hydrolase</keyword>
<dbReference type="PANTHER" id="PTHR37984:SF5">
    <property type="entry name" value="PROTEIN NYNRIN-LIKE"/>
    <property type="match status" value="1"/>
</dbReference>
<comment type="caution">
    <text evidence="9">The sequence shown here is derived from an EMBL/GenBank/DDBJ whole genome shotgun (WGS) entry which is preliminary data.</text>
</comment>
<dbReference type="GO" id="GO:0004523">
    <property type="term" value="F:RNA-DNA hybrid ribonuclease activity"/>
    <property type="evidence" value="ECO:0007669"/>
    <property type="project" value="UniProtKB-EC"/>
</dbReference>
<accession>A0A396IU30</accession>
<evidence type="ECO:0000259" key="7">
    <source>
        <dbReference type="Pfam" id="PF17917"/>
    </source>
</evidence>
<dbReference type="PANTHER" id="PTHR37984">
    <property type="entry name" value="PROTEIN CBG26694"/>
    <property type="match status" value="1"/>
</dbReference>
<dbReference type="InterPro" id="IPR041373">
    <property type="entry name" value="RT_RNaseH"/>
</dbReference>
<gene>
    <name evidence="9" type="ORF">MtrunA17_Chr3g0111291</name>
</gene>
<dbReference type="SUPFAM" id="SSF53098">
    <property type="entry name" value="Ribonuclease H-like"/>
    <property type="match status" value="1"/>
</dbReference>
<evidence type="ECO:0000256" key="2">
    <source>
        <dbReference type="ARBA" id="ARBA00022695"/>
    </source>
</evidence>
<dbReference type="CDD" id="cd09274">
    <property type="entry name" value="RNase_HI_RT_Ty3"/>
    <property type="match status" value="1"/>
</dbReference>
<evidence type="ECO:0000256" key="1">
    <source>
        <dbReference type="ARBA" id="ARBA00022679"/>
    </source>
</evidence>
<dbReference type="InterPro" id="IPR041588">
    <property type="entry name" value="Integrase_H2C2"/>
</dbReference>
<evidence type="ECO:0000256" key="5">
    <source>
        <dbReference type="ARBA" id="ARBA00022801"/>
    </source>
</evidence>
<dbReference type="AlphaFoldDB" id="A0A396IU30"/>
<dbReference type="SUPFAM" id="SSF56672">
    <property type="entry name" value="DNA/RNA polymerases"/>
    <property type="match status" value="1"/>
</dbReference>
<dbReference type="Gene3D" id="1.10.340.70">
    <property type="match status" value="1"/>
</dbReference>
<dbReference type="Gene3D" id="3.30.420.10">
    <property type="entry name" value="Ribonuclease H-like superfamily/Ribonuclease H"/>
    <property type="match status" value="1"/>
</dbReference>
<reference evidence="9" key="1">
    <citation type="journal article" date="2018" name="Nat. Plants">
        <title>Whole-genome landscape of Medicago truncatula symbiotic genes.</title>
        <authorList>
            <person name="Pecrix Y."/>
            <person name="Gamas P."/>
            <person name="Carrere S."/>
        </authorList>
    </citation>
    <scope>NUCLEOTIDE SEQUENCE</scope>
    <source>
        <tissue evidence="9">Leaves</tissue>
    </source>
</reference>
<keyword evidence="1 9" id="KW-0808">Transferase</keyword>
<dbReference type="InterPro" id="IPR012337">
    <property type="entry name" value="RNaseH-like_sf"/>
</dbReference>
<evidence type="ECO:0000256" key="4">
    <source>
        <dbReference type="ARBA" id="ARBA00022759"/>
    </source>
</evidence>
<dbReference type="EMBL" id="PSQE01000003">
    <property type="protein sequence ID" value="RHN68201.1"/>
    <property type="molecule type" value="Genomic_DNA"/>
</dbReference>
<proteinExistence type="predicted"/>
<feature type="domain" description="Reverse transcriptase RNase H-like" evidence="7">
    <location>
        <begin position="2"/>
        <end position="86"/>
    </location>
</feature>
<keyword evidence="4" id="KW-0255">Endonuclease</keyword>
<dbReference type="Pfam" id="PF17917">
    <property type="entry name" value="RT_RNaseH"/>
    <property type="match status" value="1"/>
</dbReference>
<name>A0A396IU30_MEDTR</name>
<protein>
    <submittedName>
        <fullName evidence="9">Putative nucleotidyltransferase, Ribonuclease H</fullName>
        <ecNumber evidence="9">2.7.7.-</ecNumber>
        <ecNumber evidence="9">3.1.26.4</ecNumber>
    </submittedName>
</protein>
<dbReference type="EC" id="3.1.26.4" evidence="9"/>
<keyword evidence="3" id="KW-0540">Nuclease</keyword>
<keyword evidence="6" id="KW-0695">RNA-directed DNA polymerase</keyword>
<dbReference type="Pfam" id="PF17921">
    <property type="entry name" value="Integrase_H2C2"/>
    <property type="match status" value="1"/>
</dbReference>
<evidence type="ECO:0000256" key="6">
    <source>
        <dbReference type="ARBA" id="ARBA00022918"/>
    </source>
</evidence>
<feature type="domain" description="Integrase zinc-binding" evidence="8">
    <location>
        <begin position="200"/>
        <end position="254"/>
    </location>
</feature>
<dbReference type="InterPro" id="IPR043502">
    <property type="entry name" value="DNA/RNA_pol_sf"/>
</dbReference>
<dbReference type="Gene3D" id="3.10.20.370">
    <property type="match status" value="1"/>
</dbReference>
<dbReference type="InterPro" id="IPR050951">
    <property type="entry name" value="Retrovirus_Pol_polyprotein"/>
</dbReference>
<sequence>MGLGGVLMQNRQVVAYASRQLKVHEKNYPTHDLELTAVVYTLKIWRHYLYGSKFEVFSDHKSLKYLFDQKELNMRQRRWLEYLKDFDFQLSYHPGKANVVADALSRKTLHMSALMVKELELIEQFRDLSLVSELTSDGVRLGMLKLTNNILEEIKNGQKEDLELVDRVTLVNQGKGADFRLDENNVLMFRDRVCVPDVLELKRQILDEGHISSLSIHSGATKMYQDLKRLFWWPGMKKEIAEFVYACLVCQKSKIEHQRPSGLMQPLFVPEWKWDSISMDFVGALPKTSKGFDSIWVIVDRLTKSAHFVPIKTGTEPAYEVRIAPTYKHIIRPSPIRYEILSRN</sequence>
<dbReference type="EC" id="2.7.7.-" evidence="9"/>
<dbReference type="InterPro" id="IPR036397">
    <property type="entry name" value="RNaseH_sf"/>
</dbReference>
<dbReference type="Proteomes" id="UP000265566">
    <property type="component" value="Chromosome 3"/>
</dbReference>
<dbReference type="Gramene" id="rna16518">
    <property type="protein sequence ID" value="RHN68201.1"/>
    <property type="gene ID" value="gene16518"/>
</dbReference>
<organism evidence="9">
    <name type="scientific">Medicago truncatula</name>
    <name type="common">Barrel medic</name>
    <name type="synonym">Medicago tribuloides</name>
    <dbReference type="NCBI Taxonomy" id="3880"/>
    <lineage>
        <taxon>Eukaryota</taxon>
        <taxon>Viridiplantae</taxon>
        <taxon>Streptophyta</taxon>
        <taxon>Embryophyta</taxon>
        <taxon>Tracheophyta</taxon>
        <taxon>Spermatophyta</taxon>
        <taxon>Magnoliopsida</taxon>
        <taxon>eudicotyledons</taxon>
        <taxon>Gunneridae</taxon>
        <taxon>Pentapetalae</taxon>
        <taxon>rosids</taxon>
        <taxon>fabids</taxon>
        <taxon>Fabales</taxon>
        <taxon>Fabaceae</taxon>
        <taxon>Papilionoideae</taxon>
        <taxon>50 kb inversion clade</taxon>
        <taxon>NPAAA clade</taxon>
        <taxon>Hologalegina</taxon>
        <taxon>IRL clade</taxon>
        <taxon>Trifolieae</taxon>
        <taxon>Medicago</taxon>
    </lineage>
</organism>
<evidence type="ECO:0000313" key="9">
    <source>
        <dbReference type="EMBL" id="RHN68201.1"/>
    </source>
</evidence>
<keyword evidence="2 9" id="KW-0548">Nucleotidyltransferase</keyword>
<evidence type="ECO:0000259" key="8">
    <source>
        <dbReference type="Pfam" id="PF17921"/>
    </source>
</evidence>
<evidence type="ECO:0000256" key="3">
    <source>
        <dbReference type="ARBA" id="ARBA00022722"/>
    </source>
</evidence>
<dbReference type="GO" id="GO:0003676">
    <property type="term" value="F:nucleic acid binding"/>
    <property type="evidence" value="ECO:0007669"/>
    <property type="project" value="InterPro"/>
</dbReference>
<dbReference type="GO" id="GO:0003964">
    <property type="term" value="F:RNA-directed DNA polymerase activity"/>
    <property type="evidence" value="ECO:0007669"/>
    <property type="project" value="UniProtKB-KW"/>
</dbReference>